<proteinExistence type="predicted"/>
<keyword evidence="3" id="KW-1185">Reference proteome</keyword>
<gene>
    <name evidence="2" type="ORF">SAMN06893097_109179</name>
</gene>
<sequence>MTGTTTGTRVADALAGWLTRHTGSPGPWELARLTGGNSNETCLVRGDGVEYVLRRPPQHALSTSAHSVAREHRLLTALAGTAVPTPAPVALCEDPAVPLAPFLVMDRVPDAVSITDALPPAYADDPAAPAALADAVVDALAAVHRVDWRAVGLEGFGRPEEFLARQVPRWYGQWQSVARRPLPRMEALARWLEDHRPTDPPPALVHGDFHLDNCLFSTASPRLLAVIDWEMATIGAPLLDLGLLLAFWGERPVAPCAMPRIQAVSRAPGAPPREHLLARYEETTGAAVPDLPYYQGLAFFKLAAIVEAAYTQHLDGQLRTEYAAALEDDVPALLEEAAATVGLGVAR</sequence>
<name>A0A285EG51_9ACTN</name>
<dbReference type="InterPro" id="IPR002575">
    <property type="entry name" value="Aminoglycoside_PTrfase"/>
</dbReference>
<dbReference type="OrthoDB" id="3806873at2"/>
<protein>
    <submittedName>
        <fullName evidence="2">Predicted kinase, aminoglycoside phosphotransferase (APT) family</fullName>
    </submittedName>
</protein>
<feature type="domain" description="Aminoglycoside phosphotransferase" evidence="1">
    <location>
        <begin position="30"/>
        <end position="265"/>
    </location>
</feature>
<keyword evidence="2" id="KW-0808">Transferase</keyword>
<dbReference type="Gene3D" id="3.90.1200.10">
    <property type="match status" value="1"/>
</dbReference>
<dbReference type="GO" id="GO:0016301">
    <property type="term" value="F:kinase activity"/>
    <property type="evidence" value="ECO:0007669"/>
    <property type="project" value="UniProtKB-KW"/>
</dbReference>
<organism evidence="2 3">
    <name type="scientific">Geodermatophilus sabuli</name>
    <dbReference type="NCBI Taxonomy" id="1564158"/>
    <lineage>
        <taxon>Bacteria</taxon>
        <taxon>Bacillati</taxon>
        <taxon>Actinomycetota</taxon>
        <taxon>Actinomycetes</taxon>
        <taxon>Geodermatophilales</taxon>
        <taxon>Geodermatophilaceae</taxon>
        <taxon>Geodermatophilus</taxon>
    </lineage>
</organism>
<dbReference type="PANTHER" id="PTHR47829:SF1">
    <property type="entry name" value="HAD FAMILY PHOSPHATASE"/>
    <property type="match status" value="1"/>
</dbReference>
<dbReference type="SUPFAM" id="SSF56112">
    <property type="entry name" value="Protein kinase-like (PK-like)"/>
    <property type="match status" value="1"/>
</dbReference>
<evidence type="ECO:0000313" key="2">
    <source>
        <dbReference type="EMBL" id="SNX98099.1"/>
    </source>
</evidence>
<dbReference type="PANTHER" id="PTHR47829">
    <property type="entry name" value="HYDROLASE, PUTATIVE (AFU_ORTHOLOGUE AFUA_1G12880)-RELATED"/>
    <property type="match status" value="1"/>
</dbReference>
<accession>A0A285EG51</accession>
<dbReference type="EMBL" id="OBDO01000009">
    <property type="protein sequence ID" value="SNX98099.1"/>
    <property type="molecule type" value="Genomic_DNA"/>
</dbReference>
<dbReference type="CDD" id="cd05154">
    <property type="entry name" value="ACAD10_11_N-like"/>
    <property type="match status" value="1"/>
</dbReference>
<dbReference type="InterPro" id="IPR011009">
    <property type="entry name" value="Kinase-like_dom_sf"/>
</dbReference>
<dbReference type="Gene3D" id="3.30.200.20">
    <property type="entry name" value="Phosphorylase Kinase, domain 1"/>
    <property type="match status" value="1"/>
</dbReference>
<reference evidence="2 3" key="1">
    <citation type="submission" date="2017-09" db="EMBL/GenBank/DDBJ databases">
        <authorList>
            <person name="Ehlers B."/>
            <person name="Leendertz F.H."/>
        </authorList>
    </citation>
    <scope>NUCLEOTIDE SEQUENCE [LARGE SCALE GENOMIC DNA]</scope>
    <source>
        <strain evidence="2 3">DSM 46844</strain>
    </source>
</reference>
<dbReference type="InterPro" id="IPR041726">
    <property type="entry name" value="ACAD10_11_N"/>
</dbReference>
<dbReference type="RefSeq" id="WP_097208029.1">
    <property type="nucleotide sequence ID" value="NZ_JACHXB010000001.1"/>
</dbReference>
<dbReference type="AlphaFoldDB" id="A0A285EG51"/>
<evidence type="ECO:0000313" key="3">
    <source>
        <dbReference type="Proteomes" id="UP000219514"/>
    </source>
</evidence>
<dbReference type="Proteomes" id="UP000219514">
    <property type="component" value="Unassembled WGS sequence"/>
</dbReference>
<dbReference type="Pfam" id="PF01636">
    <property type="entry name" value="APH"/>
    <property type="match status" value="1"/>
</dbReference>
<evidence type="ECO:0000259" key="1">
    <source>
        <dbReference type="Pfam" id="PF01636"/>
    </source>
</evidence>
<keyword evidence="2" id="KW-0418">Kinase</keyword>
<dbReference type="InterPro" id="IPR052898">
    <property type="entry name" value="ACAD10-like"/>
</dbReference>